<dbReference type="AlphaFoldDB" id="A0A1C6IZK2"/>
<dbReference type="CDD" id="cd05333">
    <property type="entry name" value="BKR_SDR_c"/>
    <property type="match status" value="1"/>
</dbReference>
<dbReference type="EC" id="1.1.1.100" evidence="3 10"/>
<evidence type="ECO:0000256" key="7">
    <source>
        <dbReference type="ARBA" id="ARBA00048508"/>
    </source>
</evidence>
<dbReference type="InterPro" id="IPR036291">
    <property type="entry name" value="NAD(P)-bd_dom_sf"/>
</dbReference>
<dbReference type="GO" id="GO:0004316">
    <property type="term" value="F:3-oxoacyl-[acyl-carrier-protein] reductase (NADPH) activity"/>
    <property type="evidence" value="ECO:0007669"/>
    <property type="project" value="UniProtKB-UniRule"/>
</dbReference>
<dbReference type="PANTHER" id="PTHR42879">
    <property type="entry name" value="3-OXOACYL-(ACYL-CARRIER-PROTEIN) REDUCTASE"/>
    <property type="match status" value="1"/>
</dbReference>
<dbReference type="NCBIfam" id="NF009466">
    <property type="entry name" value="PRK12826.1-2"/>
    <property type="match status" value="1"/>
</dbReference>
<dbReference type="EMBL" id="FMHG01000001">
    <property type="protein sequence ID" value="SCJ75243.1"/>
    <property type="molecule type" value="Genomic_DNA"/>
</dbReference>
<gene>
    <name evidence="12" type="primary">fabG_1</name>
    <name evidence="12" type="ORF">SAMEA3545359_01797</name>
</gene>
<dbReference type="NCBIfam" id="TIGR01830">
    <property type="entry name" value="3oxo_ACP_reduc"/>
    <property type="match status" value="1"/>
</dbReference>
<name>A0A1C6IZK2_9FIRM</name>
<dbReference type="SUPFAM" id="SSF51735">
    <property type="entry name" value="NAD(P)-binding Rossmann-fold domains"/>
    <property type="match status" value="1"/>
</dbReference>
<evidence type="ECO:0000256" key="6">
    <source>
        <dbReference type="ARBA" id="ARBA00023221"/>
    </source>
</evidence>
<comment type="function">
    <text evidence="10">Catalyzes the NADPH-dependent reduction of beta-ketoacyl-ACP substrates to beta-hydroxyacyl-ACP products, the first reductive step in the elongation cycle of fatty acid biosynthesis.</text>
</comment>
<dbReference type="Pfam" id="PF13561">
    <property type="entry name" value="adh_short_C2"/>
    <property type="match status" value="1"/>
</dbReference>
<comment type="catalytic activity">
    <reaction evidence="7 10">
        <text>a (3R)-hydroxyacyl-[ACP] + NADP(+) = a 3-oxoacyl-[ACP] + NADPH + H(+)</text>
        <dbReference type="Rhea" id="RHEA:17397"/>
        <dbReference type="Rhea" id="RHEA-COMP:9916"/>
        <dbReference type="Rhea" id="RHEA-COMP:9945"/>
        <dbReference type="ChEBI" id="CHEBI:15378"/>
        <dbReference type="ChEBI" id="CHEBI:57783"/>
        <dbReference type="ChEBI" id="CHEBI:58349"/>
        <dbReference type="ChEBI" id="CHEBI:78776"/>
        <dbReference type="ChEBI" id="CHEBI:78827"/>
        <dbReference type="EC" id="1.1.1.100"/>
    </reaction>
</comment>
<dbReference type="UniPathway" id="UPA00094"/>
<comment type="pathway">
    <text evidence="1 10">Lipid metabolism; fatty acid biosynthesis.</text>
</comment>
<evidence type="ECO:0000259" key="11">
    <source>
        <dbReference type="SMART" id="SM00822"/>
    </source>
</evidence>
<evidence type="ECO:0000256" key="8">
    <source>
        <dbReference type="PIRSR" id="PIRSR611284-1"/>
    </source>
</evidence>
<dbReference type="PRINTS" id="PR00080">
    <property type="entry name" value="SDRFAMILY"/>
</dbReference>
<evidence type="ECO:0000256" key="9">
    <source>
        <dbReference type="PIRSR" id="PIRSR611284-2"/>
    </source>
</evidence>
<keyword evidence="10" id="KW-0275">Fatty acid biosynthesis</keyword>
<feature type="binding site" evidence="9">
    <location>
        <position position="96"/>
    </location>
    <ligand>
        <name>NADP(+)</name>
        <dbReference type="ChEBI" id="CHEBI:58349"/>
    </ligand>
</feature>
<comment type="subunit">
    <text evidence="10">Homotetramer.</text>
</comment>
<feature type="binding site" evidence="9">
    <location>
        <begin position="161"/>
        <end position="165"/>
    </location>
    <ligand>
        <name>NADP(+)</name>
        <dbReference type="ChEBI" id="CHEBI:58349"/>
    </ligand>
</feature>
<keyword evidence="10" id="KW-0443">Lipid metabolism</keyword>
<comment type="similarity">
    <text evidence="2 10">Belongs to the short-chain dehydrogenases/reductases (SDR) family.</text>
</comment>
<feature type="active site" description="Proton acceptor" evidence="8">
    <location>
        <position position="161"/>
    </location>
</feature>
<proteinExistence type="inferred from homology"/>
<organism evidence="12">
    <name type="scientific">uncultured Anaerotruncus sp</name>
    <dbReference type="NCBI Taxonomy" id="905011"/>
    <lineage>
        <taxon>Bacteria</taxon>
        <taxon>Bacillati</taxon>
        <taxon>Bacillota</taxon>
        <taxon>Clostridia</taxon>
        <taxon>Eubacteriales</taxon>
        <taxon>Oscillospiraceae</taxon>
        <taxon>Anaerotruncus</taxon>
        <taxon>environmental samples</taxon>
    </lineage>
</organism>
<dbReference type="GO" id="GO:0008202">
    <property type="term" value="P:steroid metabolic process"/>
    <property type="evidence" value="ECO:0007669"/>
    <property type="project" value="UniProtKB-KW"/>
</dbReference>
<sequence length="253" mass="26317">MANENKKPLALVTGGTRGIGAAIALKLAQDGFDLVINCLNDDELAQEISQQSIAACQAAGADVYALAWDVSDYAACEAAVEKITADRGNVDVLVNNAGITKDGLMLRMKPEQFQQVLNVNLNSAFYMSKLCARGMTRQRSGKIINISSVAGVYGNAGQANYASSKAGLIGLTKTISKELGSRGITANAVAPGFIDTAMTQALPEKVVEAAKQGISLRRFGTVEDIAGVVAFLASPAADYITGQVLVVDGGLAM</sequence>
<feature type="binding site" evidence="9">
    <location>
        <position position="194"/>
    </location>
    <ligand>
        <name>NADP(+)</name>
        <dbReference type="ChEBI" id="CHEBI:58349"/>
    </ligand>
</feature>
<dbReference type="FunFam" id="3.40.50.720:FF:000115">
    <property type="entry name" value="3-oxoacyl-[acyl-carrier-protein] reductase FabG"/>
    <property type="match status" value="1"/>
</dbReference>
<keyword evidence="4 9" id="KW-0521">NADP</keyword>
<accession>A0A1C6IZK2</accession>
<evidence type="ECO:0000256" key="1">
    <source>
        <dbReference type="ARBA" id="ARBA00005194"/>
    </source>
</evidence>
<keyword evidence="6" id="KW-0753">Steroid metabolism</keyword>
<keyword evidence="10" id="KW-0276">Fatty acid metabolism</keyword>
<dbReference type="InterPro" id="IPR050259">
    <property type="entry name" value="SDR"/>
</dbReference>
<dbReference type="SMART" id="SM00822">
    <property type="entry name" value="PKS_KR"/>
    <property type="match status" value="1"/>
</dbReference>
<keyword evidence="10" id="KW-0444">Lipid biosynthesis</keyword>
<dbReference type="InterPro" id="IPR011284">
    <property type="entry name" value="3oxo_ACP_reduc"/>
</dbReference>
<evidence type="ECO:0000256" key="2">
    <source>
        <dbReference type="ARBA" id="ARBA00006484"/>
    </source>
</evidence>
<dbReference type="InterPro" id="IPR002347">
    <property type="entry name" value="SDR_fam"/>
</dbReference>
<feature type="binding site" evidence="9">
    <location>
        <begin position="14"/>
        <end position="17"/>
    </location>
    <ligand>
        <name>NADP(+)</name>
        <dbReference type="ChEBI" id="CHEBI:58349"/>
    </ligand>
</feature>
<evidence type="ECO:0000256" key="4">
    <source>
        <dbReference type="ARBA" id="ARBA00022857"/>
    </source>
</evidence>
<dbReference type="NCBIfam" id="NF005559">
    <property type="entry name" value="PRK07231.1"/>
    <property type="match status" value="1"/>
</dbReference>
<dbReference type="PRINTS" id="PR00081">
    <property type="entry name" value="GDHRDH"/>
</dbReference>
<dbReference type="PANTHER" id="PTHR42879:SF2">
    <property type="entry name" value="3-OXOACYL-[ACYL-CARRIER-PROTEIN] REDUCTASE FABG"/>
    <property type="match status" value="1"/>
</dbReference>
<keyword evidence="5 10" id="KW-0560">Oxidoreductase</keyword>
<feature type="domain" description="Ketoreductase" evidence="11">
    <location>
        <begin position="8"/>
        <end position="192"/>
    </location>
</feature>
<evidence type="ECO:0000256" key="10">
    <source>
        <dbReference type="RuleBase" id="RU366074"/>
    </source>
</evidence>
<dbReference type="InterPro" id="IPR020904">
    <property type="entry name" value="Sc_DH/Rdtase_CS"/>
</dbReference>
<dbReference type="GO" id="GO:0006633">
    <property type="term" value="P:fatty acid biosynthetic process"/>
    <property type="evidence" value="ECO:0007669"/>
    <property type="project" value="UniProtKB-UniPathway"/>
</dbReference>
<dbReference type="InterPro" id="IPR057326">
    <property type="entry name" value="KR_dom"/>
</dbReference>
<evidence type="ECO:0000256" key="5">
    <source>
        <dbReference type="ARBA" id="ARBA00023002"/>
    </source>
</evidence>
<dbReference type="GO" id="GO:0051287">
    <property type="term" value="F:NAD binding"/>
    <property type="evidence" value="ECO:0007669"/>
    <property type="project" value="UniProtKB-UniRule"/>
</dbReference>
<protein>
    <recommendedName>
        <fullName evidence="3 10">3-oxoacyl-[acyl-carrier-protein] reductase</fullName>
        <ecNumber evidence="3 10">1.1.1.100</ecNumber>
    </recommendedName>
</protein>
<evidence type="ECO:0000313" key="12">
    <source>
        <dbReference type="EMBL" id="SCJ75243.1"/>
    </source>
</evidence>
<dbReference type="PROSITE" id="PS00061">
    <property type="entry name" value="ADH_SHORT"/>
    <property type="match status" value="1"/>
</dbReference>
<reference evidence="12" key="1">
    <citation type="submission" date="2015-09" db="EMBL/GenBank/DDBJ databases">
        <authorList>
            <consortium name="Pathogen Informatics"/>
        </authorList>
    </citation>
    <scope>NUCLEOTIDE SEQUENCE</scope>
    <source>
        <strain evidence="12">2789STDY5834896</strain>
    </source>
</reference>
<evidence type="ECO:0000256" key="3">
    <source>
        <dbReference type="ARBA" id="ARBA00012948"/>
    </source>
</evidence>
<dbReference type="Gene3D" id="3.40.50.720">
    <property type="entry name" value="NAD(P)-binding Rossmann-like Domain"/>
    <property type="match status" value="1"/>
</dbReference>